<reference evidence="2" key="1">
    <citation type="submission" date="2018-05" db="EMBL/GenBank/DDBJ databases">
        <authorList>
            <person name="Lanie J.A."/>
            <person name="Ng W.-L."/>
            <person name="Kazmierczak K.M."/>
            <person name="Andrzejewski T.M."/>
            <person name="Davidsen T.M."/>
            <person name="Wayne K.J."/>
            <person name="Tettelin H."/>
            <person name="Glass J.I."/>
            <person name="Rusch D."/>
            <person name="Podicherti R."/>
            <person name="Tsui H.-C.T."/>
            <person name="Winkler M.E."/>
        </authorList>
    </citation>
    <scope>NUCLEOTIDE SEQUENCE</scope>
</reference>
<dbReference type="SUPFAM" id="SSF82171">
    <property type="entry name" value="DPP6 N-terminal domain-like"/>
    <property type="match status" value="1"/>
</dbReference>
<dbReference type="Gene3D" id="2.120.10.30">
    <property type="entry name" value="TolB, C-terminal domain"/>
    <property type="match status" value="1"/>
</dbReference>
<organism evidence="2">
    <name type="scientific">marine metagenome</name>
    <dbReference type="NCBI Taxonomy" id="408172"/>
    <lineage>
        <taxon>unclassified sequences</taxon>
        <taxon>metagenomes</taxon>
        <taxon>ecological metagenomes</taxon>
    </lineage>
</organism>
<dbReference type="AlphaFoldDB" id="A0A382Z479"/>
<accession>A0A382Z479</accession>
<protein>
    <recommendedName>
        <fullName evidence="3">Dipeptidylpeptidase IV N-terminal domain-containing protein</fullName>
    </recommendedName>
</protein>
<dbReference type="InterPro" id="IPR011659">
    <property type="entry name" value="WD40"/>
</dbReference>
<dbReference type="EMBL" id="UINC01180755">
    <property type="protein sequence ID" value="SVD90110.1"/>
    <property type="molecule type" value="Genomic_DNA"/>
</dbReference>
<proteinExistence type="inferred from homology"/>
<dbReference type="PANTHER" id="PTHR36842:SF1">
    <property type="entry name" value="PROTEIN TOLB"/>
    <property type="match status" value="1"/>
</dbReference>
<feature type="non-terminal residue" evidence="2">
    <location>
        <position position="171"/>
    </location>
</feature>
<sequence length="171" mass="19311">MALLWMDCTDEVSAQNEYHSGGIMKRLWIRRAYSCSTLLCALLISTSGVARAQGKEATNIFGPADVFELEYVADPQISRDGLQVVYVRTFLDIMTDRERSNLWIVNYDGSEHRPLLTGQQNFSSPRWSPDGSRLLYVASDENGKQQLFLRWMDTGQTAMLTHLERGPTGVS</sequence>
<dbReference type="Pfam" id="PF07676">
    <property type="entry name" value="PD40"/>
    <property type="match status" value="1"/>
</dbReference>
<evidence type="ECO:0000313" key="2">
    <source>
        <dbReference type="EMBL" id="SVD90110.1"/>
    </source>
</evidence>
<comment type="similarity">
    <text evidence="1">Belongs to the TolB family.</text>
</comment>
<evidence type="ECO:0008006" key="3">
    <source>
        <dbReference type="Google" id="ProtNLM"/>
    </source>
</evidence>
<evidence type="ECO:0000256" key="1">
    <source>
        <dbReference type="ARBA" id="ARBA00009820"/>
    </source>
</evidence>
<dbReference type="PANTHER" id="PTHR36842">
    <property type="entry name" value="PROTEIN TOLB HOMOLOG"/>
    <property type="match status" value="1"/>
</dbReference>
<gene>
    <name evidence="2" type="ORF">METZ01_LOCUS442964</name>
</gene>
<name>A0A382Z479_9ZZZZ</name>
<dbReference type="InterPro" id="IPR011042">
    <property type="entry name" value="6-blade_b-propeller_TolB-like"/>
</dbReference>